<dbReference type="EMBL" id="JAESWA010000022">
    <property type="protein sequence ID" value="MBL4931808.1"/>
    <property type="molecule type" value="Genomic_DNA"/>
</dbReference>
<dbReference type="RefSeq" id="WP_202767194.1">
    <property type="nucleotide sequence ID" value="NZ_JAESWA010000022.1"/>
</dbReference>
<dbReference type="AlphaFoldDB" id="A0A937FEN4"/>
<dbReference type="InterPro" id="IPR025438">
    <property type="entry name" value="DUF4180"/>
</dbReference>
<comment type="caution">
    <text evidence="2">The sequence shown here is derived from an EMBL/GenBank/DDBJ whole genome shotgun (WGS) entry which is preliminary data.</text>
</comment>
<protein>
    <submittedName>
        <fullName evidence="2">DUF4180 domain-containing protein</fullName>
    </submittedName>
</protein>
<proteinExistence type="predicted"/>
<dbReference type="Proteomes" id="UP000623681">
    <property type="component" value="Unassembled WGS sequence"/>
</dbReference>
<organism evidence="2 3">
    <name type="scientific">Clostridium paridis</name>
    <dbReference type="NCBI Taxonomy" id="2803863"/>
    <lineage>
        <taxon>Bacteria</taxon>
        <taxon>Bacillati</taxon>
        <taxon>Bacillota</taxon>
        <taxon>Clostridia</taxon>
        <taxon>Eubacteriales</taxon>
        <taxon>Clostridiaceae</taxon>
        <taxon>Clostridium</taxon>
    </lineage>
</organism>
<reference evidence="2" key="1">
    <citation type="submission" date="2021-01" db="EMBL/GenBank/DDBJ databases">
        <title>Genome public.</title>
        <authorList>
            <person name="Liu C."/>
            <person name="Sun Q."/>
        </authorList>
    </citation>
    <scope>NUCLEOTIDE SEQUENCE</scope>
    <source>
        <strain evidence="2">YIM B02565</strain>
    </source>
</reference>
<evidence type="ECO:0000313" key="3">
    <source>
        <dbReference type="Proteomes" id="UP000623681"/>
    </source>
</evidence>
<gene>
    <name evidence="2" type="ORF">JK634_08330</name>
</gene>
<evidence type="ECO:0000313" key="2">
    <source>
        <dbReference type="EMBL" id="MBL4931808.1"/>
    </source>
</evidence>
<evidence type="ECO:0000259" key="1">
    <source>
        <dbReference type="Pfam" id="PF13788"/>
    </source>
</evidence>
<name>A0A937FEN4_9CLOT</name>
<dbReference type="Pfam" id="PF13788">
    <property type="entry name" value="DUF4180"/>
    <property type="match status" value="1"/>
</dbReference>
<feature type="domain" description="DUF4180" evidence="1">
    <location>
        <begin position="12"/>
        <end position="117"/>
    </location>
</feature>
<keyword evidence="3" id="KW-1185">Reference proteome</keyword>
<accession>A0A937FEN4</accession>
<sequence>MNYEVIKKEDLVYIVFDSNEEQLKREEEATDYISKCWENDTNYLVFYDKALSDDFFNLKTRLAGMVLQKFMNYKIKVGVIIENEDRLNDRFREMILESNKGNDFRTFKDITETEEWLLKLR</sequence>